<feature type="transmembrane region" description="Helical" evidence="1">
    <location>
        <begin position="104"/>
        <end position="124"/>
    </location>
</feature>
<dbReference type="EMBL" id="AYXG01000102">
    <property type="protein sequence ID" value="EWC61757.1"/>
    <property type="molecule type" value="Genomic_DNA"/>
</dbReference>
<reference evidence="2 3" key="1">
    <citation type="journal article" date="2014" name="Genome Announc.">
        <title>Draft Genome Sequence of the Antitrypanosomally Active Sponge-Associated Bacterium Actinokineospora sp. Strain EG49.</title>
        <authorList>
            <person name="Harjes J."/>
            <person name="Ryu T."/>
            <person name="Abdelmohsen U.R."/>
            <person name="Moitinho-Silva L."/>
            <person name="Horn H."/>
            <person name="Ravasi T."/>
            <person name="Hentschel U."/>
        </authorList>
    </citation>
    <scope>NUCLEOTIDE SEQUENCE [LARGE SCALE GENOMIC DNA]</scope>
    <source>
        <strain evidence="2 3">EG49</strain>
    </source>
</reference>
<dbReference type="RefSeq" id="WP_035282820.1">
    <property type="nucleotide sequence ID" value="NZ_AYXG01000102.1"/>
</dbReference>
<dbReference type="Proteomes" id="UP000019277">
    <property type="component" value="Unassembled WGS sequence"/>
</dbReference>
<keyword evidence="1" id="KW-0812">Transmembrane</keyword>
<keyword evidence="1" id="KW-1133">Transmembrane helix</keyword>
<evidence type="ECO:0000313" key="2">
    <source>
        <dbReference type="EMBL" id="EWC61757.1"/>
    </source>
</evidence>
<name>W7IY16_9PSEU</name>
<feature type="transmembrane region" description="Helical" evidence="1">
    <location>
        <begin position="433"/>
        <end position="455"/>
    </location>
</feature>
<keyword evidence="1" id="KW-0472">Membrane</keyword>
<keyword evidence="3" id="KW-1185">Reference proteome</keyword>
<dbReference type="STRING" id="909613.UO65_2944"/>
<feature type="transmembrane region" description="Helical" evidence="1">
    <location>
        <begin position="196"/>
        <end position="215"/>
    </location>
</feature>
<feature type="transmembrane region" description="Helical" evidence="1">
    <location>
        <begin position="375"/>
        <end position="392"/>
    </location>
</feature>
<feature type="transmembrane region" description="Helical" evidence="1">
    <location>
        <begin position="6"/>
        <end position="25"/>
    </location>
</feature>
<comment type="caution">
    <text evidence="2">The sequence shown here is derived from an EMBL/GenBank/DDBJ whole genome shotgun (WGS) entry which is preliminary data.</text>
</comment>
<proteinExistence type="predicted"/>
<sequence>MTGTHLLSIGVLGALLLLPGLLVGLAAGLRGWVLFGAAPVATYGVIGVFSPYFPGLLPRWSVWALLLGTVIAAALLLAVRWAAHRWYGRFQEPIVMPSVWRWQHHVAVAAAVAVAAGVGLLVTYRATGAFTGIHQFWDAMFHVNATRFIADSGQSAPGALRVINAPDNPDFYYPNAYHVLQATVVQITGQPIPDTLNIGGGAFAATLSLGMAALVRVTSGRPALATTTALVSCAVSSFPAGLQFFGPLWPFAAGITVIPSFLALFTVAVRSRALSALVLTALGTIGLAALHPSAAIAAAVYGVGFLLFRWVAARKVPLRELGALAITGAVAAVYVLPQLVAAARSAGNATVSWPTVAAPGPAFGGVFFLNFDVPYPQWWLVLPMLVGLFSVKKLVGLRWMLFGGAFFTLLFVVAASYKGFLVRLLTDPWWNDVWRFAGLVALAQVVLIGSGLVVIRDAALRGLSGFRAGLADARGVRVGALAVVVLLLVVLTQGFYRDLNRKVINAAYGNGPTVSELERAAMDELRTEVPPGELVMNDPLDGSPWMWALNGVRPVFGHALDPAADFKVIGPDRVALFDHFDELDTDEGIQDIVRRQRITHVYIGEGFATPTSERAPGMDDLASVRSLELVFSNPGARIYRVVLPDGTTPG</sequence>
<feature type="transmembrane region" description="Helical" evidence="1">
    <location>
        <begin position="248"/>
        <end position="269"/>
    </location>
</feature>
<dbReference type="eggNOG" id="COG5617">
    <property type="taxonomic scope" value="Bacteria"/>
</dbReference>
<organism evidence="2 3">
    <name type="scientific">Actinokineospora spheciospongiae</name>
    <dbReference type="NCBI Taxonomy" id="909613"/>
    <lineage>
        <taxon>Bacteria</taxon>
        <taxon>Bacillati</taxon>
        <taxon>Actinomycetota</taxon>
        <taxon>Actinomycetes</taxon>
        <taxon>Pseudonocardiales</taxon>
        <taxon>Pseudonocardiaceae</taxon>
        <taxon>Actinokineospora</taxon>
    </lineage>
</organism>
<accession>W7IY16</accession>
<feature type="transmembrane region" description="Helical" evidence="1">
    <location>
        <begin position="60"/>
        <end position="83"/>
    </location>
</feature>
<dbReference type="AlphaFoldDB" id="W7IY16"/>
<dbReference type="PATRIC" id="fig|909613.9.peg.2944"/>
<feature type="transmembrane region" description="Helical" evidence="1">
    <location>
        <begin position="476"/>
        <end position="496"/>
    </location>
</feature>
<evidence type="ECO:0000256" key="1">
    <source>
        <dbReference type="SAM" id="Phobius"/>
    </source>
</evidence>
<feature type="transmembrane region" description="Helical" evidence="1">
    <location>
        <begin position="321"/>
        <end position="343"/>
    </location>
</feature>
<evidence type="ECO:0000313" key="3">
    <source>
        <dbReference type="Proteomes" id="UP000019277"/>
    </source>
</evidence>
<dbReference type="OrthoDB" id="3251757at2"/>
<feature type="transmembrane region" description="Helical" evidence="1">
    <location>
        <begin position="276"/>
        <end position="301"/>
    </location>
</feature>
<dbReference type="InterPro" id="IPR046671">
    <property type="entry name" value="DUF6541"/>
</dbReference>
<protein>
    <submittedName>
        <fullName evidence="2">Uncharacterized protein</fullName>
    </submittedName>
</protein>
<feature type="transmembrane region" description="Helical" evidence="1">
    <location>
        <begin position="32"/>
        <end position="54"/>
    </location>
</feature>
<feature type="transmembrane region" description="Helical" evidence="1">
    <location>
        <begin position="399"/>
        <end position="421"/>
    </location>
</feature>
<gene>
    <name evidence="2" type="ORF">UO65_2944</name>
</gene>
<dbReference type="Pfam" id="PF20176">
    <property type="entry name" value="DUF6541"/>
    <property type="match status" value="1"/>
</dbReference>